<reference evidence="1" key="2">
    <citation type="journal article" date="2015" name="Fish Shellfish Immunol.">
        <title>Early steps in the European eel (Anguilla anguilla)-Vibrio vulnificus interaction in the gills: Role of the RtxA13 toxin.</title>
        <authorList>
            <person name="Callol A."/>
            <person name="Pajuelo D."/>
            <person name="Ebbesson L."/>
            <person name="Teles M."/>
            <person name="MacKenzie S."/>
            <person name="Amaro C."/>
        </authorList>
    </citation>
    <scope>NUCLEOTIDE SEQUENCE</scope>
</reference>
<proteinExistence type="predicted"/>
<dbReference type="EMBL" id="GBXM01091460">
    <property type="protein sequence ID" value="JAH17117.1"/>
    <property type="molecule type" value="Transcribed_RNA"/>
</dbReference>
<sequence length="20" mass="2280">MFIQSGLFFPFGKMTLSKVT</sequence>
<evidence type="ECO:0000313" key="1">
    <source>
        <dbReference type="EMBL" id="JAH17117.1"/>
    </source>
</evidence>
<organism evidence="1">
    <name type="scientific">Anguilla anguilla</name>
    <name type="common">European freshwater eel</name>
    <name type="synonym">Muraena anguilla</name>
    <dbReference type="NCBI Taxonomy" id="7936"/>
    <lineage>
        <taxon>Eukaryota</taxon>
        <taxon>Metazoa</taxon>
        <taxon>Chordata</taxon>
        <taxon>Craniata</taxon>
        <taxon>Vertebrata</taxon>
        <taxon>Euteleostomi</taxon>
        <taxon>Actinopterygii</taxon>
        <taxon>Neopterygii</taxon>
        <taxon>Teleostei</taxon>
        <taxon>Anguilliformes</taxon>
        <taxon>Anguillidae</taxon>
        <taxon>Anguilla</taxon>
    </lineage>
</organism>
<reference evidence="1" key="1">
    <citation type="submission" date="2014-11" db="EMBL/GenBank/DDBJ databases">
        <authorList>
            <person name="Amaro Gonzalez C."/>
        </authorList>
    </citation>
    <scope>NUCLEOTIDE SEQUENCE</scope>
</reference>
<dbReference type="AlphaFoldDB" id="A0A0E9QKS8"/>
<accession>A0A0E9QKS8</accession>
<protein>
    <submittedName>
        <fullName evidence="1">Uncharacterized protein</fullName>
    </submittedName>
</protein>
<name>A0A0E9QKS8_ANGAN</name>